<feature type="compositionally biased region" description="Basic and acidic residues" evidence="10">
    <location>
        <begin position="150"/>
        <end position="162"/>
    </location>
</feature>
<feature type="region of interest" description="Disordered" evidence="10">
    <location>
        <begin position="473"/>
        <end position="497"/>
    </location>
</feature>
<dbReference type="Pfam" id="PF13639">
    <property type="entry name" value="zf-RING_2"/>
    <property type="match status" value="1"/>
</dbReference>
<accession>A0A8C7VSV1</accession>
<protein>
    <recommendedName>
        <fullName evidence="2">RING-type E3 ubiquitin transferase</fullName>
        <ecNumber evidence="2">2.3.2.27</ecNumber>
    </recommendedName>
</protein>
<dbReference type="GeneTree" id="ENSGT00940000154585"/>
<dbReference type="EC" id="2.3.2.27" evidence="2"/>
<evidence type="ECO:0000313" key="13">
    <source>
        <dbReference type="Proteomes" id="UP000694395"/>
    </source>
</evidence>
<keyword evidence="6 9" id="KW-0863">Zinc-finger</keyword>
<dbReference type="AlphaFoldDB" id="A0A8C7VSV1"/>
<feature type="compositionally biased region" description="Basic and acidic residues" evidence="10">
    <location>
        <begin position="286"/>
        <end position="333"/>
    </location>
</feature>
<organism evidence="12 13">
    <name type="scientific">Oncorhynchus mykiss</name>
    <name type="common">Rainbow trout</name>
    <name type="synonym">Salmo gairdneri</name>
    <dbReference type="NCBI Taxonomy" id="8022"/>
    <lineage>
        <taxon>Eukaryota</taxon>
        <taxon>Metazoa</taxon>
        <taxon>Chordata</taxon>
        <taxon>Craniata</taxon>
        <taxon>Vertebrata</taxon>
        <taxon>Euteleostomi</taxon>
        <taxon>Actinopterygii</taxon>
        <taxon>Neopterygii</taxon>
        <taxon>Teleostei</taxon>
        <taxon>Protacanthopterygii</taxon>
        <taxon>Salmoniformes</taxon>
        <taxon>Salmonidae</taxon>
        <taxon>Salmoninae</taxon>
        <taxon>Oncorhynchus</taxon>
    </lineage>
</organism>
<evidence type="ECO:0000256" key="10">
    <source>
        <dbReference type="SAM" id="MobiDB-lite"/>
    </source>
</evidence>
<gene>
    <name evidence="12" type="primary">pja2</name>
</gene>
<name>A0A8C7VSV1_ONCMY</name>
<evidence type="ECO:0000259" key="11">
    <source>
        <dbReference type="PROSITE" id="PS50089"/>
    </source>
</evidence>
<dbReference type="SMART" id="SM00184">
    <property type="entry name" value="RING"/>
    <property type="match status" value="1"/>
</dbReference>
<dbReference type="InterPro" id="IPR013083">
    <property type="entry name" value="Znf_RING/FYVE/PHD"/>
</dbReference>
<evidence type="ECO:0000256" key="7">
    <source>
        <dbReference type="ARBA" id="ARBA00022786"/>
    </source>
</evidence>
<evidence type="ECO:0000256" key="6">
    <source>
        <dbReference type="ARBA" id="ARBA00022771"/>
    </source>
</evidence>
<evidence type="ECO:0000256" key="4">
    <source>
        <dbReference type="ARBA" id="ARBA00022679"/>
    </source>
</evidence>
<dbReference type="GO" id="GO:0016567">
    <property type="term" value="P:protein ubiquitination"/>
    <property type="evidence" value="ECO:0007669"/>
    <property type="project" value="InterPro"/>
</dbReference>
<dbReference type="PROSITE" id="PS50089">
    <property type="entry name" value="ZF_RING_2"/>
    <property type="match status" value="1"/>
</dbReference>
<proteinExistence type="predicted"/>
<evidence type="ECO:0000256" key="5">
    <source>
        <dbReference type="ARBA" id="ARBA00022723"/>
    </source>
</evidence>
<dbReference type="InterPro" id="IPR001841">
    <property type="entry name" value="Znf_RING"/>
</dbReference>
<evidence type="ECO:0000256" key="2">
    <source>
        <dbReference type="ARBA" id="ARBA00012483"/>
    </source>
</evidence>
<evidence type="ECO:0000256" key="3">
    <source>
        <dbReference type="ARBA" id="ARBA00022553"/>
    </source>
</evidence>
<reference evidence="12" key="3">
    <citation type="submission" date="2025-09" db="UniProtKB">
        <authorList>
            <consortium name="Ensembl"/>
        </authorList>
    </citation>
    <scope>IDENTIFICATION</scope>
</reference>
<keyword evidence="3" id="KW-0597">Phosphoprotein</keyword>
<dbReference type="Ensembl" id="ENSOMYT00000048659.2">
    <property type="protein sequence ID" value="ENSOMYP00000044671.2"/>
    <property type="gene ID" value="ENSOMYG00000020487.2"/>
</dbReference>
<feature type="region of interest" description="Disordered" evidence="10">
    <location>
        <begin position="286"/>
        <end position="400"/>
    </location>
</feature>
<reference evidence="12" key="1">
    <citation type="submission" date="2020-07" db="EMBL/GenBank/DDBJ databases">
        <title>A long reads based de novo assembly of the rainbow trout Arlee double haploid line genome.</title>
        <authorList>
            <person name="Gao G."/>
            <person name="Palti Y."/>
        </authorList>
    </citation>
    <scope>NUCLEOTIDE SEQUENCE [LARGE SCALE GENOMIC DNA]</scope>
</reference>
<dbReference type="GO" id="GO:0008270">
    <property type="term" value="F:zinc ion binding"/>
    <property type="evidence" value="ECO:0007669"/>
    <property type="project" value="UniProtKB-KW"/>
</dbReference>
<feature type="compositionally biased region" description="Polar residues" evidence="10">
    <location>
        <begin position="129"/>
        <end position="148"/>
    </location>
</feature>
<feature type="domain" description="RING-type" evidence="11">
    <location>
        <begin position="672"/>
        <end position="713"/>
    </location>
</feature>
<evidence type="ECO:0000313" key="12">
    <source>
        <dbReference type="Ensembl" id="ENSOMYP00000044671.2"/>
    </source>
</evidence>
<dbReference type="GO" id="GO:0061630">
    <property type="term" value="F:ubiquitin protein ligase activity"/>
    <property type="evidence" value="ECO:0007669"/>
    <property type="project" value="UniProtKB-EC"/>
</dbReference>
<feature type="region of interest" description="Disordered" evidence="10">
    <location>
        <begin position="514"/>
        <end position="535"/>
    </location>
</feature>
<feature type="region of interest" description="Disordered" evidence="10">
    <location>
        <begin position="100"/>
        <end position="174"/>
    </location>
</feature>
<feature type="compositionally biased region" description="Polar residues" evidence="10">
    <location>
        <begin position="352"/>
        <end position="361"/>
    </location>
</feature>
<dbReference type="PANTHER" id="PTHR46592:SF6">
    <property type="entry name" value="RING-H2 FINGER PROTEIN ATL67"/>
    <property type="match status" value="1"/>
</dbReference>
<evidence type="ECO:0000256" key="8">
    <source>
        <dbReference type="ARBA" id="ARBA00022833"/>
    </source>
</evidence>
<keyword evidence="7" id="KW-0833">Ubl conjugation pathway</keyword>
<dbReference type="Gene3D" id="3.30.40.10">
    <property type="entry name" value="Zinc/RING finger domain, C3HC4 (zinc finger)"/>
    <property type="match status" value="1"/>
</dbReference>
<keyword evidence="5" id="KW-0479">Metal-binding</keyword>
<keyword evidence="13" id="KW-1185">Reference proteome</keyword>
<dbReference type="FunFam" id="3.30.40.10:FF:000152">
    <property type="entry name" value="E3 ubiquitin-protein ligase Praja-1 isoform X1"/>
    <property type="match status" value="1"/>
</dbReference>
<dbReference type="CDD" id="cd16465">
    <property type="entry name" value="RING-H2_PJA1_2"/>
    <property type="match status" value="1"/>
</dbReference>
<comment type="catalytic activity">
    <reaction evidence="1">
        <text>S-ubiquitinyl-[E2 ubiquitin-conjugating enzyme]-L-cysteine + [acceptor protein]-L-lysine = [E2 ubiquitin-conjugating enzyme]-L-cysteine + N(6)-ubiquitinyl-[acceptor protein]-L-lysine.</text>
        <dbReference type="EC" id="2.3.2.27"/>
    </reaction>
</comment>
<feature type="region of interest" description="Disordered" evidence="10">
    <location>
        <begin position="227"/>
        <end position="246"/>
    </location>
</feature>
<keyword evidence="4" id="KW-0808">Transferase</keyword>
<dbReference type="PANTHER" id="PTHR46592">
    <property type="entry name" value="RING-H2 FINGER PROTEIN ATL67"/>
    <property type="match status" value="1"/>
</dbReference>
<evidence type="ECO:0000256" key="9">
    <source>
        <dbReference type="PROSITE-ProRule" id="PRU00175"/>
    </source>
</evidence>
<keyword evidence="8" id="KW-0862">Zinc</keyword>
<evidence type="ECO:0000256" key="1">
    <source>
        <dbReference type="ARBA" id="ARBA00000900"/>
    </source>
</evidence>
<reference evidence="12" key="2">
    <citation type="submission" date="2025-08" db="UniProtKB">
        <authorList>
            <consortium name="Ensembl"/>
        </authorList>
    </citation>
    <scope>IDENTIFICATION</scope>
</reference>
<dbReference type="InterPro" id="IPR044289">
    <property type="entry name" value="ATL67-70"/>
</dbReference>
<dbReference type="SUPFAM" id="SSF57850">
    <property type="entry name" value="RING/U-box"/>
    <property type="match status" value="1"/>
</dbReference>
<sequence length="746" mass="82661">MFLVSLLCCILYGSKLKVAVTHPPLFSHNLSTFRFRLNHQSLCLQLLVLKLCISMLLFPLSLVMGQEAGKPAWPKPAVGYHTITGRRYGRRHAYVSFRPTSAKHRNPASVEDWPATEMDGVHRAHSIPSKGNMSSTLHTSFPVSSSSVRPEVKAKSGKDPPHKKQLTSRKPSEALSVHYKKLKSDQPVACDQDQNVLKKSAEASAWPISEDSNPSNSSVLSFVNIDAYEPDSSGGEEEGQSSDLSHGLQKRLDDMIFELGKEFDYLSGLHSYLYTKSCEGTDCSLRDTESVKDSRTDPKSDSNTEEPPPDRNILEHNATDHMENGTEDHHIPDDLAAGGSPIGPKGPAEPGNDNQRGTQSEMVVRPKIRKQTSETHLEKRKSSHREEVDSGLAKQASKTKCVSAPPFFLTQTERPNQEMLFDFPQTESNGFSPIERWREHGDAGSKIHSDEEDEIWEDLEDFNETCAPFMKAEESSECSEGEWAASWTSDSGLETERQKSWETLPGLDELHISNSSSLEDVPELSLPPAEPPPLEEGEIPWLMYNGEAGSSSDEDPDGMSHFVHPGLFILDGNNNLEDDSSMSEDLDAEWRLLDDFGEGFGMAQAISYVDPQLLTYMALEERLAQAMEAALAHLESLSIDVEQAHPPATEQIIECLPQITILEDHSGQEQCCAICCCEYVKDEIATQLPCHHMFHKICVTLWLQKSGTCPVCRHVLLPVVAETPAPTSFVSDQYIPPSNHSAAGTR</sequence>
<dbReference type="Proteomes" id="UP000694395">
    <property type="component" value="Chromosome 5"/>
</dbReference>